<dbReference type="PANTHER" id="PTHR43606">
    <property type="entry name" value="PHOSPHATASE, PUTATIVE (AFU_ORTHOLOGUE AFUA_6G08710)-RELATED"/>
    <property type="match status" value="1"/>
</dbReference>
<gene>
    <name evidence="2" type="ORF">B0H16DRAFT_790032</name>
</gene>
<dbReference type="InterPro" id="IPR018946">
    <property type="entry name" value="PhoD-like_MPP"/>
</dbReference>
<accession>A0AAD7DTV1</accession>
<evidence type="ECO:0000313" key="3">
    <source>
        <dbReference type="Proteomes" id="UP001215598"/>
    </source>
</evidence>
<organism evidence="2 3">
    <name type="scientific">Mycena metata</name>
    <dbReference type="NCBI Taxonomy" id="1033252"/>
    <lineage>
        <taxon>Eukaryota</taxon>
        <taxon>Fungi</taxon>
        <taxon>Dikarya</taxon>
        <taxon>Basidiomycota</taxon>
        <taxon>Agaricomycotina</taxon>
        <taxon>Agaricomycetes</taxon>
        <taxon>Agaricomycetidae</taxon>
        <taxon>Agaricales</taxon>
        <taxon>Marasmiineae</taxon>
        <taxon>Mycenaceae</taxon>
        <taxon>Mycena</taxon>
    </lineage>
</organism>
<evidence type="ECO:0000313" key="2">
    <source>
        <dbReference type="EMBL" id="KAJ7698862.1"/>
    </source>
</evidence>
<feature type="domain" description="PhoD-like phosphatase metallophosphatase" evidence="1">
    <location>
        <begin position="272"/>
        <end position="510"/>
    </location>
</feature>
<comment type="caution">
    <text evidence="2">The sequence shown here is derived from an EMBL/GenBank/DDBJ whole genome shotgun (WGS) entry which is preliminary data.</text>
</comment>
<dbReference type="AlphaFoldDB" id="A0AAD7DTV1"/>
<dbReference type="InterPro" id="IPR029052">
    <property type="entry name" value="Metallo-depent_PP-like"/>
</dbReference>
<name>A0AAD7DTV1_9AGAR</name>
<dbReference type="Pfam" id="PF09423">
    <property type="entry name" value="PhoD"/>
    <property type="match status" value="1"/>
</dbReference>
<dbReference type="InterPro" id="IPR052900">
    <property type="entry name" value="Phospholipid_Metab_Enz"/>
</dbReference>
<keyword evidence="3" id="KW-1185">Reference proteome</keyword>
<dbReference type="Proteomes" id="UP001215598">
    <property type="component" value="Unassembled WGS sequence"/>
</dbReference>
<reference evidence="2" key="1">
    <citation type="submission" date="2023-03" db="EMBL/GenBank/DDBJ databases">
        <title>Massive genome expansion in bonnet fungi (Mycena s.s.) driven by repeated elements and novel gene families across ecological guilds.</title>
        <authorList>
            <consortium name="Lawrence Berkeley National Laboratory"/>
            <person name="Harder C.B."/>
            <person name="Miyauchi S."/>
            <person name="Viragh M."/>
            <person name="Kuo A."/>
            <person name="Thoen E."/>
            <person name="Andreopoulos B."/>
            <person name="Lu D."/>
            <person name="Skrede I."/>
            <person name="Drula E."/>
            <person name="Henrissat B."/>
            <person name="Morin E."/>
            <person name="Kohler A."/>
            <person name="Barry K."/>
            <person name="LaButti K."/>
            <person name="Morin E."/>
            <person name="Salamov A."/>
            <person name="Lipzen A."/>
            <person name="Mereny Z."/>
            <person name="Hegedus B."/>
            <person name="Baldrian P."/>
            <person name="Stursova M."/>
            <person name="Weitz H."/>
            <person name="Taylor A."/>
            <person name="Grigoriev I.V."/>
            <person name="Nagy L.G."/>
            <person name="Martin F."/>
            <person name="Kauserud H."/>
        </authorList>
    </citation>
    <scope>NUCLEOTIDE SEQUENCE</scope>
    <source>
        <strain evidence="2">CBHHK182m</strain>
    </source>
</reference>
<dbReference type="SUPFAM" id="SSF56300">
    <property type="entry name" value="Metallo-dependent phosphatases"/>
    <property type="match status" value="1"/>
</dbReference>
<dbReference type="InterPro" id="IPR038607">
    <property type="entry name" value="PhoD-like_sf"/>
</dbReference>
<proteinExistence type="predicted"/>
<dbReference type="Gene3D" id="3.60.21.70">
    <property type="entry name" value="PhoD-like phosphatase"/>
    <property type="match status" value="1"/>
</dbReference>
<sequence length="572" mass="64909">MTRHTTRRILTQGKIKSEASLSMDDIDKRLGSYHDPKACILDNECGVDSLSSRNGVPLRANAPLRTSPHAQDCYRVRHFSRDVLHLSSTSLWIVPIKYQCSPRCFSHFIWDLFAKPRVSKLHGITAQHSCLFRCLDFVHRAHVLHPLESLTFSRTGFVDSTSARIVFRNPGAQDPLQLIYTNPARPATKGIDVALLTEDSDYTGTIELTGLNPGTRYVYNISGGLAGSFTTSAESLKKFTVISTSCQKPFYPYSPLSHSLAIPGLSHLARYVESAPPEFILFLGDFIYSDLPTQIEPLTTKYYRQLYRQIYASPSWTRTLRDLPWIHIFDDHEFINDYHPGIAGGEDIYTSAMSPFEDYQGAANPPRSDSDRRKKYTQFRRGDASFFVLDTRTYRATPPAKADGGSGRRSMLGTEQLQELLVWITNEKGWKVIVSGVPMTRNWSEGSDEMDSWAGYLEERQVIFEALWRVGGGVIISGDRHEHATVKFSPPHPHPASHTIIEFSTSPLSFFYQPFLREYVSHDETIFNLPQGASKFGQLTFDSSDEKTWIVGFELVVDGEKVWHYNHSWKRM</sequence>
<dbReference type="PANTHER" id="PTHR43606:SF2">
    <property type="entry name" value="ALKALINE PHOSPHATASE FAMILY PROTEIN (AFU_ORTHOLOGUE AFUA_5G03860)"/>
    <property type="match status" value="1"/>
</dbReference>
<dbReference type="EMBL" id="JARKIB010000580">
    <property type="protein sequence ID" value="KAJ7698862.1"/>
    <property type="molecule type" value="Genomic_DNA"/>
</dbReference>
<protein>
    <submittedName>
        <fullName evidence="2">PhoD-like phosphatase</fullName>
    </submittedName>
</protein>
<evidence type="ECO:0000259" key="1">
    <source>
        <dbReference type="Pfam" id="PF09423"/>
    </source>
</evidence>
<dbReference type="CDD" id="cd07389">
    <property type="entry name" value="MPP_PhoD"/>
    <property type="match status" value="1"/>
</dbReference>